<evidence type="ECO:0000313" key="3">
    <source>
        <dbReference type="Proteomes" id="UP000284021"/>
    </source>
</evidence>
<organism evidence="1 3">
    <name type="scientific">Pseudomonas cavernicola</name>
    <dbReference type="NCBI Taxonomy" id="2320866"/>
    <lineage>
        <taxon>Bacteria</taxon>
        <taxon>Pseudomonadati</taxon>
        <taxon>Pseudomonadota</taxon>
        <taxon>Gammaproteobacteria</taxon>
        <taxon>Pseudomonadales</taxon>
        <taxon>Pseudomonadaceae</taxon>
        <taxon>Pseudomonas</taxon>
    </lineage>
</organism>
<reference evidence="1 3" key="1">
    <citation type="submission" date="2018-09" db="EMBL/GenBank/DDBJ databases">
        <authorList>
            <person name="Zhu H."/>
        </authorList>
    </citation>
    <scope>NUCLEOTIDE SEQUENCE [LARGE SCALE GENOMIC DNA]</scope>
    <source>
        <strain evidence="1 3">K1S02-6</strain>
    </source>
</reference>
<dbReference type="EMBL" id="QYUR01000005">
    <property type="protein sequence ID" value="RJG10711.1"/>
    <property type="molecule type" value="Genomic_DNA"/>
</dbReference>
<gene>
    <name evidence="2" type="ORF">D3879_15980</name>
    <name evidence="1" type="ORF">D3879_19685</name>
</gene>
<comment type="caution">
    <text evidence="1">The sequence shown here is derived from an EMBL/GenBank/DDBJ whole genome shotgun (WGS) entry which is preliminary data.</text>
</comment>
<keyword evidence="3" id="KW-1185">Reference proteome</keyword>
<dbReference type="EMBL" id="QYUR01000006">
    <property type="protein sequence ID" value="RJG10249.1"/>
    <property type="molecule type" value="Genomic_DNA"/>
</dbReference>
<accession>A0A418XCJ6</accession>
<name>A0A418XCJ6_9PSED</name>
<dbReference type="RefSeq" id="WP_119955284.1">
    <property type="nucleotide sequence ID" value="NZ_QYUR01000006.1"/>
</dbReference>
<sequence length="61" mass="7332">MTPPQQNKHYPSTPRVRLHRARRKLQLTFKDLLFKLDTTEQLFTLQEQIEQLLIEAESNQL</sequence>
<evidence type="ECO:0000313" key="1">
    <source>
        <dbReference type="EMBL" id="RJG10249.1"/>
    </source>
</evidence>
<dbReference type="AlphaFoldDB" id="A0A418XCJ6"/>
<evidence type="ECO:0000313" key="2">
    <source>
        <dbReference type="EMBL" id="RJG10711.1"/>
    </source>
</evidence>
<protein>
    <submittedName>
        <fullName evidence="1">Uncharacterized protein</fullName>
    </submittedName>
</protein>
<proteinExistence type="predicted"/>
<dbReference type="Proteomes" id="UP000284021">
    <property type="component" value="Unassembled WGS sequence"/>
</dbReference>